<evidence type="ECO:0000313" key="3">
    <source>
        <dbReference type="Proteomes" id="UP000837801"/>
    </source>
</evidence>
<name>A0A9P0QNJ6_9ASCO</name>
<keyword evidence="3" id="KW-1185">Reference proteome</keyword>
<reference evidence="2" key="1">
    <citation type="submission" date="2022-03" db="EMBL/GenBank/DDBJ databases">
        <authorList>
            <person name="Legras J.-L."/>
            <person name="Devillers H."/>
            <person name="Grondin C."/>
        </authorList>
    </citation>
    <scope>NUCLEOTIDE SEQUENCE</scope>
    <source>
        <strain evidence="2">CLIB 1423</strain>
    </source>
</reference>
<gene>
    <name evidence="2" type="ORF">CLIB1423_07S01354</name>
</gene>
<dbReference type="Pfam" id="PF12937">
    <property type="entry name" value="F-box-like"/>
    <property type="match status" value="1"/>
</dbReference>
<dbReference type="OrthoDB" id="4025621at2759"/>
<dbReference type="InterPro" id="IPR001810">
    <property type="entry name" value="F-box_dom"/>
</dbReference>
<dbReference type="CDD" id="cd09917">
    <property type="entry name" value="F-box_SF"/>
    <property type="match status" value="1"/>
</dbReference>
<evidence type="ECO:0000259" key="1">
    <source>
        <dbReference type="PROSITE" id="PS50181"/>
    </source>
</evidence>
<accession>A0A9P0QNJ6</accession>
<dbReference type="EMBL" id="CAKXYY010000007">
    <property type="protein sequence ID" value="CAH2352519.1"/>
    <property type="molecule type" value="Genomic_DNA"/>
</dbReference>
<dbReference type="SUPFAM" id="SSF81383">
    <property type="entry name" value="F-box domain"/>
    <property type="match status" value="1"/>
</dbReference>
<protein>
    <recommendedName>
        <fullName evidence="1">F-box domain-containing protein</fullName>
    </recommendedName>
</protein>
<sequence length="497" mass="56510">MRKYQLISRKKPLVKGHHDISYKAAHLHSLPYEILVEIFQYLHDDLKTLLQLSLTCVKFNSIVNKNLMYREVRLNGVRNFKKFTSVHIPMMTLSKRFSLSSQSSQAQQQQSLNPSSKINLIYQLEVSNPPTKAAGNVKTTIAGSYHIEGITGSNHSKDTEHKDYITSLVNILRESYSLKILVISEISPLFSFPESHHHEQSPSSGNSFFSSWKHRNPPKRSLDKLVLKSQSGWSIPFKYSHISSLFDVYDTIGELVLCNFVIDESKLQASLTTKKPIIINKLTLSSCTFLLPTNRTPKRKPCDIFLHISHLQLNNITSGKDLSVIDFIKTNNMLSKITIDFTSPVFYGSSATFNFARYNLFFKLLCSGSGAYSNLKELEFINFTLLDSHGHLHQVEKADTGDSDQERDDWVEPPSDTFESLLRFLSSIPSLTITLKERPEGPMTCVNCGTTKEVARPRRSYCDWLTILKPLVKQNEKCNVKILGHKGNVLFKKEVES</sequence>
<dbReference type="AlphaFoldDB" id="A0A9P0QNJ6"/>
<dbReference type="InterPro" id="IPR036047">
    <property type="entry name" value="F-box-like_dom_sf"/>
</dbReference>
<dbReference type="Gene3D" id="1.20.1280.50">
    <property type="match status" value="1"/>
</dbReference>
<evidence type="ECO:0000313" key="2">
    <source>
        <dbReference type="EMBL" id="CAH2352519.1"/>
    </source>
</evidence>
<comment type="caution">
    <text evidence="2">The sequence shown here is derived from an EMBL/GenBank/DDBJ whole genome shotgun (WGS) entry which is preliminary data.</text>
</comment>
<organism evidence="2 3">
    <name type="scientific">[Candida] railenensis</name>
    <dbReference type="NCBI Taxonomy" id="45579"/>
    <lineage>
        <taxon>Eukaryota</taxon>
        <taxon>Fungi</taxon>
        <taxon>Dikarya</taxon>
        <taxon>Ascomycota</taxon>
        <taxon>Saccharomycotina</taxon>
        <taxon>Pichiomycetes</taxon>
        <taxon>Debaryomycetaceae</taxon>
        <taxon>Kurtzmaniella</taxon>
    </lineage>
</organism>
<dbReference type="SMART" id="SM00256">
    <property type="entry name" value="FBOX"/>
    <property type="match status" value="1"/>
</dbReference>
<proteinExistence type="predicted"/>
<feature type="domain" description="F-box" evidence="1">
    <location>
        <begin position="24"/>
        <end position="72"/>
    </location>
</feature>
<dbReference type="PROSITE" id="PS50181">
    <property type="entry name" value="FBOX"/>
    <property type="match status" value="1"/>
</dbReference>
<dbReference type="Proteomes" id="UP000837801">
    <property type="component" value="Unassembled WGS sequence"/>
</dbReference>